<gene>
    <name evidence="1" type="ORF">HBR001_LOCUS3933</name>
</gene>
<organism evidence="1 2">
    <name type="scientific">Hyaloperonospora brassicae</name>
    <name type="common">Brassica downy mildew</name>
    <name type="synonym">Peronospora brassicae</name>
    <dbReference type="NCBI Taxonomy" id="162125"/>
    <lineage>
        <taxon>Eukaryota</taxon>
        <taxon>Sar</taxon>
        <taxon>Stramenopiles</taxon>
        <taxon>Oomycota</taxon>
        <taxon>Peronosporomycetes</taxon>
        <taxon>Peronosporales</taxon>
        <taxon>Peronosporaceae</taxon>
        <taxon>Hyaloperonospora</taxon>
    </lineage>
</organism>
<dbReference type="InterPro" id="IPR050849">
    <property type="entry name" value="HAD-like_hydrolase_phosphatase"/>
</dbReference>
<reference evidence="1" key="1">
    <citation type="submission" date="2022-12" db="EMBL/GenBank/DDBJ databases">
        <authorList>
            <person name="Webb A."/>
        </authorList>
    </citation>
    <scope>NUCLEOTIDE SEQUENCE</scope>
    <source>
        <strain evidence="1">Hp1</strain>
    </source>
</reference>
<protein>
    <submittedName>
        <fullName evidence="1">Uncharacterized protein</fullName>
    </submittedName>
</protein>
<dbReference type="InterPro" id="IPR023214">
    <property type="entry name" value="HAD_sf"/>
</dbReference>
<dbReference type="AlphaFoldDB" id="A0AAV0TTE4"/>
<proteinExistence type="predicted"/>
<dbReference type="Pfam" id="PF12710">
    <property type="entry name" value="HAD"/>
    <property type="match status" value="1"/>
</dbReference>
<dbReference type="PANTHER" id="PTHR28181:SF1">
    <property type="entry name" value="COLD TOLERANCE PROTEIN 1"/>
    <property type="match status" value="1"/>
</dbReference>
<dbReference type="EMBL" id="CANTFL010000673">
    <property type="protein sequence ID" value="CAI5726787.1"/>
    <property type="molecule type" value="Genomic_DNA"/>
</dbReference>
<dbReference type="Proteomes" id="UP001162031">
    <property type="component" value="Unassembled WGS sequence"/>
</dbReference>
<evidence type="ECO:0000313" key="1">
    <source>
        <dbReference type="EMBL" id="CAI5726787.1"/>
    </source>
</evidence>
<dbReference type="SUPFAM" id="SSF56784">
    <property type="entry name" value="HAD-like"/>
    <property type="match status" value="1"/>
</dbReference>
<sequence>MRRFLLLCVDFDETITRRDTISLLLQLSSCSAMCQQQLVTQYVDEMSEFLEAYNAKWELCTSVTRGVDAVGLHAFLKGYAATDLRSLERVVKSRALEGICHCDVAQAASTVPIRPHCAETLAAVDEWTVISANWSTRLVSSVLTQSGISIAPLDTAAIVGNEMHVDAHGVTTGAIDVKVQSPADKARCVKAARLKRAEMQPTVMYVGDSANDVLAMLEADVGVWLVVDSTSSSSLLGRLLRAYRIDVRPLMTCSSIAECVATTSRRPTVFTMTDWAQLKELVEKAHSE</sequence>
<keyword evidence="2" id="KW-1185">Reference proteome</keyword>
<dbReference type="PANTHER" id="PTHR28181">
    <property type="entry name" value="UPF0655 PROTEIN YCR015C"/>
    <property type="match status" value="1"/>
</dbReference>
<name>A0AAV0TTE4_HYABA</name>
<dbReference type="Gene3D" id="3.40.50.1000">
    <property type="entry name" value="HAD superfamily/HAD-like"/>
    <property type="match status" value="1"/>
</dbReference>
<dbReference type="InterPro" id="IPR036412">
    <property type="entry name" value="HAD-like_sf"/>
</dbReference>
<evidence type="ECO:0000313" key="2">
    <source>
        <dbReference type="Proteomes" id="UP001162031"/>
    </source>
</evidence>
<comment type="caution">
    <text evidence="1">The sequence shown here is derived from an EMBL/GenBank/DDBJ whole genome shotgun (WGS) entry which is preliminary data.</text>
</comment>
<accession>A0AAV0TTE4</accession>